<evidence type="ECO:0000256" key="13">
    <source>
        <dbReference type="SAM" id="SignalP"/>
    </source>
</evidence>
<keyword evidence="4 10" id="KW-0812">Transmembrane</keyword>
<feature type="domain" description="TonB-dependent receptor plug" evidence="15">
    <location>
        <begin position="68"/>
        <end position="175"/>
    </location>
</feature>
<feature type="region of interest" description="Disordered" evidence="12">
    <location>
        <begin position="271"/>
        <end position="306"/>
    </location>
</feature>
<feature type="signal peptide" evidence="13">
    <location>
        <begin position="1"/>
        <end position="42"/>
    </location>
</feature>
<proteinExistence type="inferred from homology"/>
<dbReference type="PANTHER" id="PTHR30069">
    <property type="entry name" value="TONB-DEPENDENT OUTER MEMBRANE RECEPTOR"/>
    <property type="match status" value="1"/>
</dbReference>
<keyword evidence="2 10" id="KW-0813">Transport</keyword>
<dbReference type="EMBL" id="LSDT01000044">
    <property type="protein sequence ID" value="KXB90769.1"/>
    <property type="molecule type" value="Genomic_DNA"/>
</dbReference>
<reference evidence="17" key="1">
    <citation type="submission" date="2016-01" db="EMBL/GenBank/DDBJ databases">
        <authorList>
            <person name="Mitreva M."/>
            <person name="Pepin K.H."/>
            <person name="Mihindukulasuriya K.A."/>
            <person name="Fulton R."/>
            <person name="Fronick C."/>
            <person name="O'Laughlin M."/>
            <person name="Miner T."/>
            <person name="Herter B."/>
            <person name="Rosa B.A."/>
            <person name="Cordes M."/>
            <person name="Tomlinson C."/>
            <person name="Wollam A."/>
            <person name="Palsikar V.B."/>
            <person name="Mardis E.R."/>
            <person name="Wilson R.K."/>
        </authorList>
    </citation>
    <scope>NUCLEOTIDE SEQUENCE [LARGE SCALE GENOMIC DNA]</scope>
    <source>
        <strain evidence="17">KA00182</strain>
    </source>
</reference>
<evidence type="ECO:0000259" key="14">
    <source>
        <dbReference type="Pfam" id="PF00593"/>
    </source>
</evidence>
<evidence type="ECO:0000256" key="3">
    <source>
        <dbReference type="ARBA" id="ARBA00022452"/>
    </source>
</evidence>
<evidence type="ECO:0000256" key="10">
    <source>
        <dbReference type="PROSITE-ProRule" id="PRU01360"/>
    </source>
</evidence>
<dbReference type="Gene3D" id="2.170.130.10">
    <property type="entry name" value="TonB-dependent receptor, plug domain"/>
    <property type="match status" value="1"/>
</dbReference>
<dbReference type="InterPro" id="IPR012910">
    <property type="entry name" value="Plug_dom"/>
</dbReference>
<dbReference type="Gene3D" id="2.40.170.20">
    <property type="entry name" value="TonB-dependent receptor, beta-barrel domain"/>
    <property type="match status" value="1"/>
</dbReference>
<dbReference type="SUPFAM" id="SSF56935">
    <property type="entry name" value="Porins"/>
    <property type="match status" value="1"/>
</dbReference>
<evidence type="ECO:0000256" key="7">
    <source>
        <dbReference type="ARBA" id="ARBA00023136"/>
    </source>
</evidence>
<feature type="chain" id="PRO_5007463394" evidence="13">
    <location>
        <begin position="43"/>
        <end position="682"/>
    </location>
</feature>
<sequence>MIIIFIYLGGEFMKKTNKTATRCFVLGAVLALTAGFSTTSMAANMHSKTDEVLTKDVVVTATKTKAKVRLVPQAVEIITAKDIEAIGATNVDDVMQYALSLNIIHAVHGDALAIRGMASNQTLFLIDGQRIAQEDTGDTMNGEALKRLNVSEIERIEIVRGPGSSLYGSEAMGGVINIITKKSHKAGVQFGLGYGTKRNAGFIRVDFGKHNHFSGSLDAHFEKVLREVEFKDRGGTRHNYRFKGNYDFDNAAKQQLQIELHRMDSNLVEETDLFKKPNSSKSEHTGKVTSDSRFTNKEQGGSISFTGKTASNEYMIRAYTNRLTKHQLTRGTLADKPELGLVPGDIDAAKYKTTVFEVRNTSFINDDHNITFGFEHKKQSYAGTRLMRQKVEGPSLTKELKEYSTKSYALYIEDQWQVSDRLFLLPSLRYGYDYQYGAEVTPKLGLTYDVNKIWKLKANYGKGFKAPTISELYMNWVHGGYMGLLGNPDLKPEHSRSYDVSLEGDNGSMFAKFTYFNNDVSNLISFKPIRPSADMVNPPKWLYQYHNVGSAQINGIEIELGTHLSKYLTARLQYNWNDATDKKSKTRLLGRAEEETGVQLRYDDHGVNPLQITLSGKYVKNYIVSGRQGDVFFSYPTIDLGIHKTWNKQMSIYMGVDNLFNKKEEDLYIRGRSYRMTVDWKL</sequence>
<evidence type="ECO:0000256" key="8">
    <source>
        <dbReference type="ARBA" id="ARBA00023170"/>
    </source>
</evidence>
<evidence type="ECO:0000256" key="9">
    <source>
        <dbReference type="ARBA" id="ARBA00023237"/>
    </source>
</evidence>
<comment type="subcellular location">
    <subcellularLocation>
        <location evidence="1 10">Cell outer membrane</location>
        <topology evidence="1 10">Multi-pass membrane protein</topology>
    </subcellularLocation>
</comment>
<feature type="domain" description="TonB-dependent receptor-like beta-barrel" evidence="14">
    <location>
        <begin position="280"/>
        <end position="659"/>
    </location>
</feature>
<keyword evidence="6 11" id="KW-0798">TonB box</keyword>
<evidence type="ECO:0000256" key="4">
    <source>
        <dbReference type="ARBA" id="ARBA00022692"/>
    </source>
</evidence>
<keyword evidence="8 16" id="KW-0675">Receptor</keyword>
<evidence type="ECO:0000256" key="5">
    <source>
        <dbReference type="ARBA" id="ARBA00022729"/>
    </source>
</evidence>
<accession>A0A134CEZ6</accession>
<dbReference type="PANTHER" id="PTHR30069:SF29">
    <property type="entry name" value="HEMOGLOBIN AND HEMOGLOBIN-HAPTOGLOBIN-BINDING PROTEIN 1-RELATED"/>
    <property type="match status" value="1"/>
</dbReference>
<dbReference type="InterPro" id="IPR039426">
    <property type="entry name" value="TonB-dep_rcpt-like"/>
</dbReference>
<dbReference type="Pfam" id="PF00593">
    <property type="entry name" value="TonB_dep_Rec_b-barrel"/>
    <property type="match status" value="1"/>
</dbReference>
<dbReference type="PROSITE" id="PS52016">
    <property type="entry name" value="TONB_DEPENDENT_REC_3"/>
    <property type="match status" value="1"/>
</dbReference>
<keyword evidence="7 10" id="KW-0472">Membrane</keyword>
<comment type="caution">
    <text evidence="16">The sequence shown here is derived from an EMBL/GenBank/DDBJ whole genome shotgun (WGS) entry which is preliminary data.</text>
</comment>
<keyword evidence="9 10" id="KW-0998">Cell outer membrane</keyword>
<dbReference type="Proteomes" id="UP000070160">
    <property type="component" value="Unassembled WGS sequence"/>
</dbReference>
<protein>
    <submittedName>
        <fullName evidence="16">TonB-dependent receptor</fullName>
    </submittedName>
</protein>
<evidence type="ECO:0000313" key="17">
    <source>
        <dbReference type="Proteomes" id="UP000070160"/>
    </source>
</evidence>
<dbReference type="Pfam" id="PF07715">
    <property type="entry name" value="Plug"/>
    <property type="match status" value="1"/>
</dbReference>
<dbReference type="InterPro" id="IPR000531">
    <property type="entry name" value="Beta-barrel_TonB"/>
</dbReference>
<evidence type="ECO:0000256" key="2">
    <source>
        <dbReference type="ARBA" id="ARBA00022448"/>
    </source>
</evidence>
<dbReference type="InterPro" id="IPR036942">
    <property type="entry name" value="Beta-barrel_TonB_sf"/>
</dbReference>
<evidence type="ECO:0000256" key="1">
    <source>
        <dbReference type="ARBA" id="ARBA00004571"/>
    </source>
</evidence>
<dbReference type="InterPro" id="IPR037066">
    <property type="entry name" value="Plug_dom_sf"/>
</dbReference>
<feature type="compositionally biased region" description="Polar residues" evidence="12">
    <location>
        <begin position="287"/>
        <end position="306"/>
    </location>
</feature>
<dbReference type="AlphaFoldDB" id="A0A134CEZ6"/>
<gene>
    <name evidence="16" type="ORF">HMPREF3182_01194</name>
</gene>
<dbReference type="STRING" id="1588748.HMPREF3182_01194"/>
<keyword evidence="5 13" id="KW-0732">Signal</keyword>
<keyword evidence="17" id="KW-1185">Reference proteome</keyword>
<organism evidence="16 17">
    <name type="scientific">Megasphaera hutchinsoni</name>
    <dbReference type="NCBI Taxonomy" id="1588748"/>
    <lineage>
        <taxon>Bacteria</taxon>
        <taxon>Bacillati</taxon>
        <taxon>Bacillota</taxon>
        <taxon>Negativicutes</taxon>
        <taxon>Veillonellales</taxon>
        <taxon>Veillonellaceae</taxon>
        <taxon>Megasphaera</taxon>
    </lineage>
</organism>
<evidence type="ECO:0000256" key="12">
    <source>
        <dbReference type="SAM" id="MobiDB-lite"/>
    </source>
</evidence>
<dbReference type="GO" id="GO:0044718">
    <property type="term" value="P:siderophore transmembrane transport"/>
    <property type="evidence" value="ECO:0007669"/>
    <property type="project" value="TreeGrafter"/>
</dbReference>
<dbReference type="GO" id="GO:0009279">
    <property type="term" value="C:cell outer membrane"/>
    <property type="evidence" value="ECO:0007669"/>
    <property type="project" value="UniProtKB-SubCell"/>
</dbReference>
<evidence type="ECO:0000256" key="11">
    <source>
        <dbReference type="RuleBase" id="RU003357"/>
    </source>
</evidence>
<evidence type="ECO:0000256" key="6">
    <source>
        <dbReference type="ARBA" id="ARBA00023077"/>
    </source>
</evidence>
<dbReference type="CDD" id="cd01347">
    <property type="entry name" value="ligand_gated_channel"/>
    <property type="match status" value="1"/>
</dbReference>
<dbReference type="GO" id="GO:0015344">
    <property type="term" value="F:siderophore uptake transmembrane transporter activity"/>
    <property type="evidence" value="ECO:0007669"/>
    <property type="project" value="TreeGrafter"/>
</dbReference>
<dbReference type="PATRIC" id="fig|1588748.3.peg.1152"/>
<evidence type="ECO:0000313" key="16">
    <source>
        <dbReference type="EMBL" id="KXB90769.1"/>
    </source>
</evidence>
<evidence type="ECO:0000259" key="15">
    <source>
        <dbReference type="Pfam" id="PF07715"/>
    </source>
</evidence>
<keyword evidence="3 10" id="KW-1134">Transmembrane beta strand</keyword>
<comment type="similarity">
    <text evidence="10 11">Belongs to the TonB-dependent receptor family.</text>
</comment>
<name>A0A134CEZ6_9FIRM</name>